<dbReference type="PANTHER" id="PTHR34296">
    <property type="entry name" value="TRANSCRIPTIONAL ACTIVATOR PROTEIN MED"/>
    <property type="match status" value="1"/>
</dbReference>
<evidence type="ECO:0000256" key="2">
    <source>
        <dbReference type="ARBA" id="ARBA00008610"/>
    </source>
</evidence>
<keyword evidence="4" id="KW-0732">Signal</keyword>
<dbReference type="Proteomes" id="UP000294843">
    <property type="component" value="Unassembled WGS sequence"/>
</dbReference>
<keyword evidence="3" id="KW-1003">Cell membrane</keyword>
<protein>
    <submittedName>
        <fullName evidence="8">BMP family ABC transporter substrate-binding protein</fullName>
    </submittedName>
</protein>
<gene>
    <name evidence="8" type="ORF">ERX55_09545</name>
</gene>
<organism evidence="8 9">
    <name type="scientific">Macrococcus bovicus</name>
    <dbReference type="NCBI Taxonomy" id="69968"/>
    <lineage>
        <taxon>Bacteria</taxon>
        <taxon>Bacillati</taxon>
        <taxon>Bacillota</taxon>
        <taxon>Bacilli</taxon>
        <taxon>Bacillales</taxon>
        <taxon>Staphylococcaceae</taxon>
        <taxon>Macrococcus</taxon>
    </lineage>
</organism>
<dbReference type="GO" id="GO:0005886">
    <property type="term" value="C:plasma membrane"/>
    <property type="evidence" value="ECO:0007669"/>
    <property type="project" value="UniProtKB-SubCell"/>
</dbReference>
<evidence type="ECO:0000256" key="4">
    <source>
        <dbReference type="ARBA" id="ARBA00022729"/>
    </source>
</evidence>
<accession>A0A4R6BY45</accession>
<comment type="subcellular location">
    <subcellularLocation>
        <location evidence="1">Cell membrane</location>
        <topology evidence="1">Lipid-anchor</topology>
    </subcellularLocation>
</comment>
<keyword evidence="5" id="KW-0472">Membrane</keyword>
<dbReference type="OrthoDB" id="2556857at2"/>
<evidence type="ECO:0000256" key="1">
    <source>
        <dbReference type="ARBA" id="ARBA00004193"/>
    </source>
</evidence>
<dbReference type="InterPro" id="IPR028082">
    <property type="entry name" value="Peripla_BP_I"/>
</dbReference>
<dbReference type="PANTHER" id="PTHR34296:SF2">
    <property type="entry name" value="ABC TRANSPORTER GUANOSINE-BINDING PROTEIN NUPN"/>
    <property type="match status" value="1"/>
</dbReference>
<dbReference type="EMBL" id="SCWF01000012">
    <property type="protein sequence ID" value="TDM13345.1"/>
    <property type="molecule type" value="Genomic_DNA"/>
</dbReference>
<comment type="similarity">
    <text evidence="2">Belongs to the BMP lipoprotein family.</text>
</comment>
<comment type="caution">
    <text evidence="8">The sequence shown here is derived from an EMBL/GenBank/DDBJ whole genome shotgun (WGS) entry which is preliminary data.</text>
</comment>
<dbReference type="InterPro" id="IPR050957">
    <property type="entry name" value="BMP_lipoprotein"/>
</dbReference>
<dbReference type="SUPFAM" id="SSF53822">
    <property type="entry name" value="Periplasmic binding protein-like I"/>
    <property type="match status" value="1"/>
</dbReference>
<sequence length="330" mass="37064">MKKISLLLILVAVLLVAIFMFSRPQHRLATIGFLFPDSMYDQTWGTEGYKGMLEIAQSYDTAFFYEQNINTSEEIKTAVKRMADRNVQVLYGQGMEFSDAFNEVAAKYPHIHFVVFNGESKADNVTIVNLDAYAMGYLGGMAAAHQSRTGHIGVIGSFKTQPEIEGFKDGARYENKAIKLHEYYVKTFSYDSRGTDIAEDFIKKKNVDVLFPAGDGINADIMSYARDNNINVIGFISDQSNYGPQVLMSVQVKIPAAYMKVAELYEEGRLQGGQLDWGIREDLVGMGKLSKRMDAQFSQQLKKELAHYKETNLLPGGQEPPAEHDAYHQD</sequence>
<evidence type="ECO:0000313" key="8">
    <source>
        <dbReference type="EMBL" id="TDM13345.1"/>
    </source>
</evidence>
<keyword evidence="9" id="KW-1185">Reference proteome</keyword>
<dbReference type="RefSeq" id="WP_133452350.1">
    <property type="nucleotide sequence ID" value="NZ_SCWF01000012.1"/>
</dbReference>
<keyword evidence="6" id="KW-0449">Lipoprotein</keyword>
<feature type="domain" description="ABC transporter substrate-binding protein PnrA-like" evidence="7">
    <location>
        <begin position="30"/>
        <end position="310"/>
    </location>
</feature>
<evidence type="ECO:0000256" key="5">
    <source>
        <dbReference type="ARBA" id="ARBA00023136"/>
    </source>
</evidence>
<proteinExistence type="inferred from homology"/>
<dbReference type="Gene3D" id="3.40.50.2300">
    <property type="match status" value="2"/>
</dbReference>
<evidence type="ECO:0000256" key="3">
    <source>
        <dbReference type="ARBA" id="ARBA00022475"/>
    </source>
</evidence>
<dbReference type="InterPro" id="IPR003760">
    <property type="entry name" value="PnrA-like"/>
</dbReference>
<dbReference type="AlphaFoldDB" id="A0A4R6BY45"/>
<reference evidence="8 9" key="1">
    <citation type="submission" date="2019-01" db="EMBL/GenBank/DDBJ databases">
        <title>Draft genome sequences of the type strains of six Macrococcus species.</title>
        <authorList>
            <person name="Mazhar S."/>
            <person name="Altermann E."/>
            <person name="Hill C."/>
            <person name="Mcauliffe O."/>
        </authorList>
    </citation>
    <scope>NUCLEOTIDE SEQUENCE [LARGE SCALE GENOMIC DNA]</scope>
    <source>
        <strain evidence="8 9">ATCC 51825</strain>
    </source>
</reference>
<name>A0A4R6BY45_9STAP</name>
<evidence type="ECO:0000259" key="7">
    <source>
        <dbReference type="Pfam" id="PF02608"/>
    </source>
</evidence>
<dbReference type="Pfam" id="PF02608">
    <property type="entry name" value="Bmp"/>
    <property type="match status" value="1"/>
</dbReference>
<evidence type="ECO:0000313" key="9">
    <source>
        <dbReference type="Proteomes" id="UP000294843"/>
    </source>
</evidence>
<evidence type="ECO:0000256" key="6">
    <source>
        <dbReference type="ARBA" id="ARBA00023288"/>
    </source>
</evidence>